<dbReference type="SUPFAM" id="SSF52540">
    <property type="entry name" value="P-loop containing nucleoside triphosphate hydrolases"/>
    <property type="match status" value="1"/>
</dbReference>
<feature type="binding site" evidence="11">
    <location>
        <position position="26"/>
    </location>
    <ligand>
        <name>Mg(2+)</name>
        <dbReference type="ChEBI" id="CHEBI:18420"/>
    </ligand>
</feature>
<feature type="binding site" evidence="11">
    <location>
        <begin position="136"/>
        <end position="139"/>
    </location>
    <ligand>
        <name>GTP</name>
        <dbReference type="ChEBI" id="CHEBI:37565"/>
    </ligand>
</feature>
<comment type="subunit">
    <text evidence="10">(Microbial infection) Upon infection by bacteriophage Qbeta, part of the viral RNA-dependent RNA polymerase complex, the other subunits are the viral replicase catalytic subunit (AC P14647), host ribosomal protein S1 and EF-Ts.</text>
</comment>
<evidence type="ECO:0000259" key="12">
    <source>
        <dbReference type="PROSITE" id="PS51722"/>
    </source>
</evidence>
<dbReference type="InterPro" id="IPR033720">
    <property type="entry name" value="EFTU_2"/>
</dbReference>
<dbReference type="FunCoup" id="H1XVH6">
    <property type="interactions" value="613"/>
</dbReference>
<comment type="catalytic activity">
    <reaction evidence="11">
        <text>GTP + H2O = GDP + phosphate + H(+)</text>
        <dbReference type="Rhea" id="RHEA:19669"/>
        <dbReference type="ChEBI" id="CHEBI:15377"/>
        <dbReference type="ChEBI" id="CHEBI:15378"/>
        <dbReference type="ChEBI" id="CHEBI:37565"/>
        <dbReference type="ChEBI" id="CHEBI:43474"/>
        <dbReference type="ChEBI" id="CHEBI:58189"/>
        <dbReference type="EC" id="3.6.5.3"/>
    </reaction>
</comment>
<sequence length="396" mass="43759">MAKEKFERKKPHVNVGTIGHVDHGKTTLTAAITQALAKKGQAEFRSFDSIDNAPEERERGITIQTAHVEYETEKRHYAHVDCPGHADYVKNMITGAAQMDGAILVVSAADGPMPQTREHVLLARQVNVPAIVVFLNKIDQVDDPELIELVELELRELLSQYDFPGDEVPIIKGSALQALNNPDDPEAQKCILELMDAVDNYIPTPQRDIDKPFLMPIEDVFSITGRGTVGTGRIERGKVHVGDEVEIIGLGMHKKTVCTGVEMFRKILDEGQAGDNVGLLLRGIDKDELERGMVVAAPGSITPHTKFKAEVYVLKKEEGGRHTPFFNGYRPQFYFRTTDVTGSVQLPEGVEMVMPGDNITMTVELQKEIALEKELRFAIREGGRTVGAGVVTEIIE</sequence>
<dbReference type="InterPro" id="IPR000795">
    <property type="entry name" value="T_Tr_GTP-bd_dom"/>
</dbReference>
<dbReference type="FunFam" id="2.40.30.10:FF:000001">
    <property type="entry name" value="Elongation factor Tu"/>
    <property type="match status" value="1"/>
</dbReference>
<comment type="function">
    <text evidence="8">May play an important regulatory role in cell growth and in the bacterial response to nutrient deprivation.</text>
</comment>
<dbReference type="KEGG" id="caby:Cabys_888"/>
<dbReference type="eggNOG" id="COG0050">
    <property type="taxonomic scope" value="Bacteria"/>
</dbReference>
<dbReference type="PROSITE" id="PS51722">
    <property type="entry name" value="G_TR_2"/>
    <property type="match status" value="1"/>
</dbReference>
<dbReference type="NCBIfam" id="TIGR00485">
    <property type="entry name" value="EF-Tu"/>
    <property type="match status" value="1"/>
</dbReference>
<keyword evidence="17" id="KW-1185">Reference proteome</keyword>
<dbReference type="InterPro" id="IPR027417">
    <property type="entry name" value="P-loop_NTPase"/>
</dbReference>
<evidence type="ECO:0000256" key="11">
    <source>
        <dbReference type="HAMAP-Rule" id="MF_00118"/>
    </source>
</evidence>
<dbReference type="NCBIfam" id="NF000766">
    <property type="entry name" value="PRK00049.1"/>
    <property type="match status" value="1"/>
</dbReference>
<keyword evidence="3 11" id="KW-0251">Elongation factor</keyword>
<evidence type="ECO:0000256" key="1">
    <source>
        <dbReference type="ARBA" id="ARBA00007249"/>
    </source>
</evidence>
<dbReference type="NCBIfam" id="NF009372">
    <property type="entry name" value="PRK12735.1"/>
    <property type="match status" value="1"/>
</dbReference>
<evidence type="ECO:0000256" key="2">
    <source>
        <dbReference type="ARBA" id="ARBA00022741"/>
    </source>
</evidence>
<dbReference type="CDD" id="cd01884">
    <property type="entry name" value="EF_Tu"/>
    <property type="match status" value="1"/>
</dbReference>
<evidence type="ECO:0000256" key="3">
    <source>
        <dbReference type="ARBA" id="ARBA00022768"/>
    </source>
</evidence>
<dbReference type="InterPro" id="IPR004541">
    <property type="entry name" value="Transl_elong_EFTu/EF1A_bac/org"/>
</dbReference>
<dbReference type="RefSeq" id="WP_006928897.1">
    <property type="nucleotide sequence ID" value="NZ_CM001402.1"/>
</dbReference>
<organism evidence="16 17">
    <name type="scientific">Caldithrix abyssi DSM 13497</name>
    <dbReference type="NCBI Taxonomy" id="880073"/>
    <lineage>
        <taxon>Bacteria</taxon>
        <taxon>Pseudomonadati</taxon>
        <taxon>Calditrichota</taxon>
        <taxon>Calditrichia</taxon>
        <taxon>Calditrichales</taxon>
        <taxon>Calditrichaceae</taxon>
        <taxon>Caldithrix</taxon>
    </lineage>
</organism>
<dbReference type="InterPro" id="IPR004160">
    <property type="entry name" value="Transl_elong_EFTu/EF1A_C"/>
</dbReference>
<dbReference type="Pfam" id="PF03143">
    <property type="entry name" value="GTP_EFTU_D3"/>
    <property type="match status" value="1"/>
</dbReference>
<dbReference type="InterPro" id="IPR005225">
    <property type="entry name" value="Small_GTP-bd"/>
</dbReference>
<keyword evidence="5 11" id="KW-0648">Protein biosynthesis</keyword>
<comment type="subcellular location">
    <subcellularLocation>
        <location evidence="11">Cytoplasm</location>
    </subcellularLocation>
</comment>
<dbReference type="STRING" id="880073.Cabys_888"/>
<dbReference type="NCBIfam" id="TIGR00231">
    <property type="entry name" value="small_GTP"/>
    <property type="match status" value="1"/>
</dbReference>
<dbReference type="GO" id="GO:0003746">
    <property type="term" value="F:translation elongation factor activity"/>
    <property type="evidence" value="ECO:0007669"/>
    <property type="project" value="UniProtKB-UniRule"/>
</dbReference>
<dbReference type="InterPro" id="IPR041709">
    <property type="entry name" value="EF-Tu_GTP-bd"/>
</dbReference>
<dbReference type="PaxDb" id="880073-Calab_2111"/>
<comment type="similarity">
    <text evidence="1 11">Belongs to the TRAFAC class translation factor GTPase superfamily. Classic translation factor GTPase family. EF-Tu/EF-1A subfamily.</text>
</comment>
<dbReference type="InterPro" id="IPR050055">
    <property type="entry name" value="EF-Tu_GTPase"/>
</dbReference>
<reference evidence="16 17" key="1">
    <citation type="submission" date="2011-09" db="EMBL/GenBank/DDBJ databases">
        <title>The permanent draft genome of Caldithrix abyssi DSM 13497.</title>
        <authorList>
            <consortium name="US DOE Joint Genome Institute (JGI-PGF)"/>
            <person name="Lucas S."/>
            <person name="Han J."/>
            <person name="Lapidus A."/>
            <person name="Bruce D."/>
            <person name="Goodwin L."/>
            <person name="Pitluck S."/>
            <person name="Peters L."/>
            <person name="Kyrpides N."/>
            <person name="Mavromatis K."/>
            <person name="Ivanova N."/>
            <person name="Mikhailova N."/>
            <person name="Chertkov O."/>
            <person name="Detter J.C."/>
            <person name="Tapia R."/>
            <person name="Han C."/>
            <person name="Land M."/>
            <person name="Hauser L."/>
            <person name="Markowitz V."/>
            <person name="Cheng J.-F."/>
            <person name="Hugenholtz P."/>
            <person name="Woyke T."/>
            <person name="Wu D."/>
            <person name="Spring S."/>
            <person name="Brambilla E."/>
            <person name="Klenk H.-P."/>
            <person name="Eisen J.A."/>
        </authorList>
    </citation>
    <scope>NUCLEOTIDE SEQUENCE [LARGE SCALE GENOMIC DNA]</scope>
    <source>
        <strain evidence="16 17">DSM 13497</strain>
    </source>
</reference>
<dbReference type="CDD" id="cd03707">
    <property type="entry name" value="EFTU_III"/>
    <property type="match status" value="1"/>
</dbReference>
<dbReference type="EMBL" id="CM001402">
    <property type="protein sequence ID" value="EHO41721.1"/>
    <property type="molecule type" value="Genomic_DNA"/>
</dbReference>
<dbReference type="PANTHER" id="PTHR43721">
    <property type="entry name" value="ELONGATION FACTOR TU-RELATED"/>
    <property type="match status" value="1"/>
</dbReference>
<evidence type="ECO:0000313" key="13">
    <source>
        <dbReference type="EMBL" id="APF17639.1"/>
    </source>
</evidence>
<accession>H1XVH6</accession>
<gene>
    <name evidence="11 14" type="primary">tuf</name>
    <name evidence="13" type="ORF">Cabys_888</name>
    <name evidence="14" type="ORF">Cabys_900</name>
    <name evidence="15" type="ORF">Calab_2111</name>
    <name evidence="16" type="ORF">Calab_2124</name>
</gene>
<evidence type="ECO:0000313" key="15">
    <source>
        <dbReference type="EMBL" id="EHO41721.1"/>
    </source>
</evidence>
<keyword evidence="11" id="KW-0460">Magnesium</keyword>
<dbReference type="HOGENOM" id="CLU_007265_0_0_0"/>
<dbReference type="Proteomes" id="UP000183868">
    <property type="component" value="Chromosome"/>
</dbReference>
<reference evidence="13 18" key="2">
    <citation type="submission" date="2016-11" db="EMBL/GenBank/DDBJ databases">
        <title>Genomic analysis of Caldithrix abyssi and proposal of a novel bacterial phylum Caldithrichaeota.</title>
        <authorList>
            <person name="Kublanov I."/>
            <person name="Sigalova O."/>
            <person name="Gavrilov S."/>
            <person name="Lebedinsky A."/>
            <person name="Ivanova N."/>
            <person name="Daum C."/>
            <person name="Reddy T."/>
            <person name="Klenk H.P."/>
            <person name="Goker M."/>
            <person name="Reva O."/>
            <person name="Miroshnichenko M."/>
            <person name="Kyprides N."/>
            <person name="Woyke T."/>
            <person name="Gelfand M."/>
        </authorList>
    </citation>
    <scope>NUCLEOTIDE SEQUENCE [LARGE SCALE GENOMIC DNA]</scope>
    <source>
        <strain evidence="13 18">LF13</strain>
    </source>
</reference>
<dbReference type="GO" id="GO:0005829">
    <property type="term" value="C:cytosol"/>
    <property type="evidence" value="ECO:0007669"/>
    <property type="project" value="TreeGrafter"/>
</dbReference>
<evidence type="ECO:0000256" key="8">
    <source>
        <dbReference type="ARBA" id="ARBA00058140"/>
    </source>
</evidence>
<keyword evidence="6 11" id="KW-0342">GTP-binding</keyword>
<proteinExistence type="inferred from homology"/>
<dbReference type="InterPro" id="IPR004161">
    <property type="entry name" value="EFTu-like_2"/>
</dbReference>
<dbReference type="OrthoDB" id="9803139at2"/>
<dbReference type="Gene3D" id="2.40.30.10">
    <property type="entry name" value="Translation factors"/>
    <property type="match status" value="2"/>
</dbReference>
<evidence type="ECO:0000313" key="17">
    <source>
        <dbReference type="Proteomes" id="UP000004671"/>
    </source>
</evidence>
<evidence type="ECO:0000256" key="4">
    <source>
        <dbReference type="ARBA" id="ARBA00022801"/>
    </source>
</evidence>
<comment type="function">
    <text evidence="11">GTP hydrolase that promotes the GTP-dependent binding of aminoacyl-tRNA to the A-site of ribosomes during protein biosynthesis.</text>
</comment>
<dbReference type="SUPFAM" id="SSF50465">
    <property type="entry name" value="EF-Tu/eEF-1alpha/eIF2-gamma C-terminal domain"/>
    <property type="match status" value="1"/>
</dbReference>
<dbReference type="AlphaFoldDB" id="H1XVH6"/>
<dbReference type="HAMAP" id="MF_00118_B">
    <property type="entry name" value="EF_Tu_B"/>
    <property type="match status" value="1"/>
</dbReference>
<dbReference type="PROSITE" id="PS00301">
    <property type="entry name" value="G_TR_1"/>
    <property type="match status" value="1"/>
</dbReference>
<dbReference type="Gene3D" id="3.40.50.300">
    <property type="entry name" value="P-loop containing nucleotide triphosphate hydrolases"/>
    <property type="match status" value="1"/>
</dbReference>
<keyword evidence="2 11" id="KW-0547">Nucleotide-binding</keyword>
<dbReference type="FunFam" id="3.40.50.300:FF:000003">
    <property type="entry name" value="Elongation factor Tu"/>
    <property type="match status" value="1"/>
</dbReference>
<dbReference type="Pfam" id="PF03144">
    <property type="entry name" value="GTP_EFTU_D2"/>
    <property type="match status" value="1"/>
</dbReference>
<evidence type="ECO:0000256" key="6">
    <source>
        <dbReference type="ARBA" id="ARBA00023134"/>
    </source>
</evidence>
<evidence type="ECO:0000256" key="7">
    <source>
        <dbReference type="ARBA" id="ARBA00029554"/>
    </source>
</evidence>
<dbReference type="InterPro" id="IPR031157">
    <property type="entry name" value="G_TR_CS"/>
</dbReference>
<dbReference type="PRINTS" id="PR00315">
    <property type="entry name" value="ELONGATNFCT"/>
</dbReference>
<evidence type="ECO:0000313" key="14">
    <source>
        <dbReference type="EMBL" id="APF17651.1"/>
    </source>
</evidence>
<dbReference type="GO" id="GO:0003924">
    <property type="term" value="F:GTPase activity"/>
    <property type="evidence" value="ECO:0007669"/>
    <property type="project" value="UniProtKB-UniRule"/>
</dbReference>
<dbReference type="Pfam" id="PF00009">
    <property type="entry name" value="GTP_EFTU"/>
    <property type="match status" value="1"/>
</dbReference>
<dbReference type="PANTHER" id="PTHR43721:SF22">
    <property type="entry name" value="ELONGATION FACTOR TU, MITOCHONDRIAL"/>
    <property type="match status" value="1"/>
</dbReference>
<dbReference type="Proteomes" id="UP000004671">
    <property type="component" value="Chromosome"/>
</dbReference>
<evidence type="ECO:0000313" key="18">
    <source>
        <dbReference type="Proteomes" id="UP000183868"/>
    </source>
</evidence>
<comment type="subunit">
    <text evidence="9">Monomer. Heterotetramer composed of two EF-Ts.EF-Tu dimer complexes.</text>
</comment>
<keyword evidence="11" id="KW-0963">Cytoplasm</keyword>
<dbReference type="GO" id="GO:0000287">
    <property type="term" value="F:magnesium ion binding"/>
    <property type="evidence" value="ECO:0007669"/>
    <property type="project" value="UniProtKB-UniRule"/>
</dbReference>
<dbReference type="EMBL" id="CP018099">
    <property type="protein sequence ID" value="APF17639.1"/>
    <property type="molecule type" value="Genomic_DNA"/>
</dbReference>
<dbReference type="KEGG" id="caby:Cabys_900"/>
<dbReference type="InterPro" id="IPR009000">
    <property type="entry name" value="Transl_B-barrel_sf"/>
</dbReference>
<evidence type="ECO:0000313" key="16">
    <source>
        <dbReference type="EMBL" id="EHO41734.1"/>
    </source>
</evidence>
<keyword evidence="4 11" id="KW-0378">Hydrolase</keyword>
<keyword evidence="11" id="KW-0479">Metal-binding</keyword>
<dbReference type="GO" id="GO:0005525">
    <property type="term" value="F:GTP binding"/>
    <property type="evidence" value="ECO:0007669"/>
    <property type="project" value="UniProtKB-UniRule"/>
</dbReference>
<dbReference type="NCBIfam" id="NF009373">
    <property type="entry name" value="PRK12736.1"/>
    <property type="match status" value="1"/>
</dbReference>
<name>H1XVH6_CALAY</name>
<feature type="binding site" evidence="11">
    <location>
        <begin position="81"/>
        <end position="85"/>
    </location>
    <ligand>
        <name>GTP</name>
        <dbReference type="ChEBI" id="CHEBI:37565"/>
    </ligand>
</feature>
<protein>
    <recommendedName>
        <fullName evidence="7 11">Elongation factor Tu</fullName>
        <shortName evidence="11">EF-Tu</shortName>
        <ecNumber evidence="11">3.6.5.3</ecNumber>
    </recommendedName>
</protein>
<evidence type="ECO:0000256" key="5">
    <source>
        <dbReference type="ARBA" id="ARBA00022917"/>
    </source>
</evidence>
<dbReference type="EMBL" id="CP018099">
    <property type="protein sequence ID" value="APF17651.1"/>
    <property type="molecule type" value="Genomic_DNA"/>
</dbReference>
<dbReference type="EC" id="3.6.5.3" evidence="11"/>
<evidence type="ECO:0000256" key="10">
    <source>
        <dbReference type="ARBA" id="ARBA00064283"/>
    </source>
</evidence>
<feature type="binding site" evidence="11">
    <location>
        <begin position="19"/>
        <end position="26"/>
    </location>
    <ligand>
        <name>GTP</name>
        <dbReference type="ChEBI" id="CHEBI:37565"/>
    </ligand>
</feature>
<dbReference type="EMBL" id="CM001402">
    <property type="protein sequence ID" value="EHO41734.1"/>
    <property type="molecule type" value="Genomic_DNA"/>
</dbReference>
<dbReference type="SUPFAM" id="SSF50447">
    <property type="entry name" value="Translation proteins"/>
    <property type="match status" value="1"/>
</dbReference>
<evidence type="ECO:0000256" key="9">
    <source>
        <dbReference type="ARBA" id="ARBA00063778"/>
    </source>
</evidence>
<dbReference type="InterPro" id="IPR009001">
    <property type="entry name" value="Transl_elong_EF1A/Init_IF2_C"/>
</dbReference>
<dbReference type="CDD" id="cd03697">
    <property type="entry name" value="EFTU_II"/>
    <property type="match status" value="1"/>
</dbReference>
<feature type="domain" description="Tr-type G" evidence="12">
    <location>
        <begin position="10"/>
        <end position="206"/>
    </location>
</feature>